<sequence>MGGDGRGRGFLGLLRRRRADELAQVDAEITAFGEALARYELGSTPPAGQTTAGQAAAGDALADYGRALDAYERAKRDFVGDRNREDAADVLRALDEGRSALARAEARRAGRPVPDRRPPCFFDPRHGPATTEFRWAPPGGVPRPVPVCAADAARLSDGLPPVTDRRPTRPTRPVRPVRAHPAPATAPATAPAAPGWRPYRTPPPGTRTAYRADGKGPREVRLHRPDPAGPALLVVRSSYEGEVHRLGGPGGGGLLMAHALGRTVVVLPPDGEAHVRLRVEKRGPWQLWLQTPEHVPVLERGLSFKGRYVFRYEGGPAGIRFSHRGSGSCWIERLTDGFGPGERAVGGKGTCDLVGELPGPGLFRVRANHDWSLTLSS</sequence>
<dbReference type="STRING" id="452652.KSE_59500"/>
<dbReference type="AlphaFoldDB" id="E4N0N6"/>
<feature type="compositionally biased region" description="Low complexity" evidence="1">
    <location>
        <begin position="174"/>
        <end position="199"/>
    </location>
</feature>
<reference evidence="2 3" key="1">
    <citation type="journal article" date="2010" name="DNA Res.">
        <title>Genome sequence of Kitasatospora setae NBRC 14216T: an evolutionary snapshot of the family Streptomycetaceae.</title>
        <authorList>
            <person name="Ichikawa N."/>
            <person name="Oguchi A."/>
            <person name="Ikeda H."/>
            <person name="Ishikawa J."/>
            <person name="Kitani S."/>
            <person name="Watanabe Y."/>
            <person name="Nakamura S."/>
            <person name="Katano Y."/>
            <person name="Kishi E."/>
            <person name="Sasagawa M."/>
            <person name="Ankai A."/>
            <person name="Fukui S."/>
            <person name="Hashimoto Y."/>
            <person name="Kamata S."/>
            <person name="Otoguro M."/>
            <person name="Tanikawa S."/>
            <person name="Nihira T."/>
            <person name="Horinouchi S."/>
            <person name="Ohnishi Y."/>
            <person name="Hayakawa M."/>
            <person name="Kuzuyama T."/>
            <person name="Arisawa A."/>
            <person name="Nomoto F."/>
            <person name="Miura H."/>
            <person name="Takahashi Y."/>
            <person name="Fujita N."/>
        </authorList>
    </citation>
    <scope>NUCLEOTIDE SEQUENCE [LARGE SCALE GENOMIC DNA]</scope>
    <source>
        <strain evidence="3">ATCC 33774 / DSM 43861 / JCM 3304 / KCC A-0304 / NBRC 14216 / KM-6054</strain>
    </source>
</reference>
<evidence type="ECO:0000256" key="1">
    <source>
        <dbReference type="SAM" id="MobiDB-lite"/>
    </source>
</evidence>
<gene>
    <name evidence="2" type="ordered locus">KSE_59500</name>
</gene>
<dbReference type="KEGG" id="ksk:KSE_59500"/>
<protein>
    <submittedName>
        <fullName evidence="2">Uncharacterized protein</fullName>
    </submittedName>
</protein>
<evidence type="ECO:0000313" key="2">
    <source>
        <dbReference type="EMBL" id="BAJ31720.1"/>
    </source>
</evidence>
<keyword evidence="3" id="KW-1185">Reference proteome</keyword>
<evidence type="ECO:0000313" key="3">
    <source>
        <dbReference type="Proteomes" id="UP000007076"/>
    </source>
</evidence>
<feature type="region of interest" description="Disordered" evidence="1">
    <location>
        <begin position="105"/>
        <end position="125"/>
    </location>
</feature>
<dbReference type="PATRIC" id="fig|452652.3.peg.5958"/>
<accession>E4N0N6</accession>
<dbReference type="eggNOG" id="ENOG5030TN1">
    <property type="taxonomic scope" value="Bacteria"/>
</dbReference>
<dbReference type="EMBL" id="AP010968">
    <property type="protein sequence ID" value="BAJ31720.1"/>
    <property type="molecule type" value="Genomic_DNA"/>
</dbReference>
<feature type="compositionally biased region" description="Basic and acidic residues" evidence="1">
    <location>
        <begin position="210"/>
        <end position="226"/>
    </location>
</feature>
<dbReference type="HOGENOM" id="CLU_733138_0_0_11"/>
<name>E4N0N6_KITSK</name>
<dbReference type="Proteomes" id="UP000007076">
    <property type="component" value="Chromosome"/>
</dbReference>
<feature type="region of interest" description="Disordered" evidence="1">
    <location>
        <begin position="156"/>
        <end position="226"/>
    </location>
</feature>
<dbReference type="RefSeq" id="WP_014139017.1">
    <property type="nucleotide sequence ID" value="NC_016109.1"/>
</dbReference>
<organism evidence="2 3">
    <name type="scientific">Kitasatospora setae (strain ATCC 33774 / DSM 43861 / JCM 3304 / KCC A-0304 / NBRC 14216 / KM-6054)</name>
    <name type="common">Streptomyces setae</name>
    <dbReference type="NCBI Taxonomy" id="452652"/>
    <lineage>
        <taxon>Bacteria</taxon>
        <taxon>Bacillati</taxon>
        <taxon>Actinomycetota</taxon>
        <taxon>Actinomycetes</taxon>
        <taxon>Kitasatosporales</taxon>
        <taxon>Streptomycetaceae</taxon>
        <taxon>Kitasatospora</taxon>
    </lineage>
</organism>
<proteinExistence type="predicted"/>